<dbReference type="Proteomes" id="UP000651156">
    <property type="component" value="Unassembled WGS sequence"/>
</dbReference>
<gene>
    <name evidence="2" type="ORF">IQ230_10455</name>
</gene>
<comment type="caution">
    <text evidence="2">The sequence shown here is derived from an EMBL/GenBank/DDBJ whole genome shotgun (WGS) entry which is preliminary data.</text>
</comment>
<reference evidence="2 3" key="1">
    <citation type="submission" date="2020-10" db="EMBL/GenBank/DDBJ databases">
        <authorList>
            <person name="Castelo-Branco R."/>
            <person name="Eusebio N."/>
            <person name="Adriana R."/>
            <person name="Vieira A."/>
            <person name="Brugerolle De Fraissinette N."/>
            <person name="Rezende De Castro R."/>
            <person name="Schneider M.P."/>
            <person name="Vasconcelos V."/>
            <person name="Leao P.N."/>
        </authorList>
    </citation>
    <scope>NUCLEOTIDE SEQUENCE [LARGE SCALE GENOMIC DNA]</scope>
    <source>
        <strain evidence="2 3">LEGE 06123</strain>
    </source>
</reference>
<dbReference type="EMBL" id="JADEWN010000021">
    <property type="protein sequence ID" value="MBE9190768.1"/>
    <property type="molecule type" value="Genomic_DNA"/>
</dbReference>
<name>A0ABR9URS2_9CHRO</name>
<sequence length="416" mass="47621">MRLMVYSHDTFGLGNIRRMLSICEYLLESIPDVSILLVSGSPMLHSFRIPAGLDYIKLPCINRGYSGNLSTKYLGTQVDETVKLRTDIILAATANFKPNLFLVDKKPYGLDRELKPTIDYIKRFLPHTKLVLLLRDILDCPEVTIEEWQKQEYYTAIQWFYDKVLVVGTPEVFDFCQEYKCPPTVASKIQQCGYIRKKFKENPNDILHKLALEPQEKLVLVTPGGGEDGYQLVNTYLSGLALLPATHHIKSVVIAGPEMPQFHKQALYQIAEQYSHVQICEFTEQLSVYMKRANVVICMGGYNTLCEVISLNKKAIVVPRIYPVAEQYIRAERMANLGLVKMIHPHSLTSENLMRSVFRELDNTQECQPPSIDLNALPRISQCIEMLLYNQVVDSKQYLTKETQWLTTTILKSVIY</sequence>
<dbReference type="InterPro" id="IPR007235">
    <property type="entry name" value="Glyco_trans_28_C"/>
</dbReference>
<dbReference type="RefSeq" id="WP_193931939.1">
    <property type="nucleotide sequence ID" value="NZ_CAWPMZ010000045.1"/>
</dbReference>
<dbReference type="Gene3D" id="3.40.50.2000">
    <property type="entry name" value="Glycogen Phosphorylase B"/>
    <property type="match status" value="1"/>
</dbReference>
<keyword evidence="3" id="KW-1185">Reference proteome</keyword>
<proteinExistence type="predicted"/>
<accession>A0ABR9URS2</accession>
<feature type="domain" description="Glycosyl transferase family 28 C-terminal" evidence="1">
    <location>
        <begin position="225"/>
        <end position="367"/>
    </location>
</feature>
<evidence type="ECO:0000313" key="2">
    <source>
        <dbReference type="EMBL" id="MBE9190768.1"/>
    </source>
</evidence>
<dbReference type="Pfam" id="PF04101">
    <property type="entry name" value="Glyco_tran_28_C"/>
    <property type="match status" value="1"/>
</dbReference>
<dbReference type="PANTHER" id="PTHR21015">
    <property type="entry name" value="UDP-N-ACETYLGLUCOSAMINE--N-ACETYLMURAMYL-(PENTAPEPTIDE) PYROPHOSPHORYL-UNDECAPRENOL N-ACETYLGLUCOSAMINE TRANSFERASE 1"/>
    <property type="match status" value="1"/>
</dbReference>
<dbReference type="SUPFAM" id="SSF53756">
    <property type="entry name" value="UDP-Glycosyltransferase/glycogen phosphorylase"/>
    <property type="match status" value="1"/>
</dbReference>
<dbReference type="PANTHER" id="PTHR21015:SF28">
    <property type="entry name" value="SLL1722 PROTEIN"/>
    <property type="match status" value="1"/>
</dbReference>
<protein>
    <submittedName>
        <fullName evidence="2">Glycosyltransferase</fullName>
    </submittedName>
</protein>
<organism evidence="2 3">
    <name type="scientific">Gloeocapsopsis crepidinum LEGE 06123</name>
    <dbReference type="NCBI Taxonomy" id="588587"/>
    <lineage>
        <taxon>Bacteria</taxon>
        <taxon>Bacillati</taxon>
        <taxon>Cyanobacteriota</taxon>
        <taxon>Cyanophyceae</taxon>
        <taxon>Oscillatoriophycideae</taxon>
        <taxon>Chroococcales</taxon>
        <taxon>Chroococcaceae</taxon>
        <taxon>Gloeocapsopsis</taxon>
    </lineage>
</organism>
<evidence type="ECO:0000259" key="1">
    <source>
        <dbReference type="Pfam" id="PF04101"/>
    </source>
</evidence>
<evidence type="ECO:0000313" key="3">
    <source>
        <dbReference type="Proteomes" id="UP000651156"/>
    </source>
</evidence>